<comment type="caution">
    <text evidence="3">The sequence shown here is derived from an EMBL/GenBank/DDBJ whole genome shotgun (WGS) entry which is preliminary data.</text>
</comment>
<dbReference type="AlphaFoldDB" id="X1MPV1"/>
<accession>X1MPV1</accession>
<gene>
    <name evidence="3" type="ORF">S06H3_16448</name>
</gene>
<evidence type="ECO:0000256" key="1">
    <source>
        <dbReference type="SAM" id="Phobius"/>
    </source>
</evidence>
<dbReference type="InterPro" id="IPR051790">
    <property type="entry name" value="Cytochrome_c-biogenesis_DsbD"/>
</dbReference>
<feature type="transmembrane region" description="Helical" evidence="1">
    <location>
        <begin position="215"/>
        <end position="233"/>
    </location>
</feature>
<dbReference type="EMBL" id="BARV01008141">
    <property type="protein sequence ID" value="GAI16715.1"/>
    <property type="molecule type" value="Genomic_DNA"/>
</dbReference>
<sequence length="234" mass="24331">MGLGSILHQLSGSLNIPVLSALFLGLLTAISPCPMATNIAAIAYVSRKVTERRYAVMTGILYTLGRMLSYSVLGLLIIVAGLEIPGVASFLQDFGEQILGPLLIVVGLIMLNIGRFSFSLGGGKLSSIGGKVADWGMIGGFLLGALFALAFCPYSAILFFGVLIPLALKSAGGVALPAVFAIGTGLPVLVFGTLLSAGVARVSTWLNAVTRAEKIIRIIVSIVFIGVGIYYVVL</sequence>
<proteinExistence type="predicted"/>
<reference evidence="3" key="1">
    <citation type="journal article" date="2014" name="Front. Microbiol.">
        <title>High frequency of phylogenetically diverse reductive dehalogenase-homologous genes in deep subseafloor sedimentary metagenomes.</title>
        <authorList>
            <person name="Kawai M."/>
            <person name="Futagami T."/>
            <person name="Toyoda A."/>
            <person name="Takaki Y."/>
            <person name="Nishi S."/>
            <person name="Hori S."/>
            <person name="Arai W."/>
            <person name="Tsubouchi T."/>
            <person name="Morono Y."/>
            <person name="Uchiyama I."/>
            <person name="Ito T."/>
            <person name="Fujiyama A."/>
            <person name="Inagaki F."/>
            <person name="Takami H."/>
        </authorList>
    </citation>
    <scope>NUCLEOTIDE SEQUENCE</scope>
    <source>
        <strain evidence="3">Expedition CK06-06</strain>
    </source>
</reference>
<feature type="transmembrane region" description="Helical" evidence="1">
    <location>
        <begin position="174"/>
        <end position="195"/>
    </location>
</feature>
<keyword evidence="1" id="KW-1133">Transmembrane helix</keyword>
<keyword evidence="1" id="KW-0472">Membrane</keyword>
<dbReference type="Pfam" id="PF13386">
    <property type="entry name" value="DsbD_2"/>
    <property type="match status" value="1"/>
</dbReference>
<protein>
    <recommendedName>
        <fullName evidence="2">Urease accessory protein UreH-like transmembrane domain-containing protein</fullName>
    </recommendedName>
</protein>
<organism evidence="3">
    <name type="scientific">marine sediment metagenome</name>
    <dbReference type="NCBI Taxonomy" id="412755"/>
    <lineage>
        <taxon>unclassified sequences</taxon>
        <taxon>metagenomes</taxon>
        <taxon>ecological metagenomes</taxon>
    </lineage>
</organism>
<feature type="transmembrane region" description="Helical" evidence="1">
    <location>
        <begin position="139"/>
        <end position="168"/>
    </location>
</feature>
<keyword evidence="1" id="KW-0812">Transmembrane</keyword>
<feature type="domain" description="Urease accessory protein UreH-like transmembrane" evidence="2">
    <location>
        <begin position="21"/>
        <end position="230"/>
    </location>
</feature>
<evidence type="ECO:0000259" key="2">
    <source>
        <dbReference type="Pfam" id="PF13386"/>
    </source>
</evidence>
<feature type="transmembrane region" description="Helical" evidence="1">
    <location>
        <begin position="98"/>
        <end position="118"/>
    </location>
</feature>
<name>X1MPV1_9ZZZZ</name>
<feature type="transmembrane region" description="Helical" evidence="1">
    <location>
        <begin position="20"/>
        <end position="46"/>
    </location>
</feature>
<dbReference type="PANTHER" id="PTHR31272">
    <property type="entry name" value="CYTOCHROME C-TYPE BIOGENESIS PROTEIN HI_1454-RELATED"/>
    <property type="match status" value="1"/>
</dbReference>
<dbReference type="PANTHER" id="PTHR31272:SF4">
    <property type="entry name" value="CYTOCHROME C-TYPE BIOGENESIS PROTEIN HI_1454-RELATED"/>
    <property type="match status" value="1"/>
</dbReference>
<feature type="non-terminal residue" evidence="3">
    <location>
        <position position="234"/>
    </location>
</feature>
<dbReference type="NCBIfam" id="NF040495">
    <property type="entry name" value="tranport_ArsG"/>
    <property type="match status" value="1"/>
</dbReference>
<feature type="transmembrane region" description="Helical" evidence="1">
    <location>
        <begin position="67"/>
        <end position="92"/>
    </location>
</feature>
<evidence type="ECO:0000313" key="3">
    <source>
        <dbReference type="EMBL" id="GAI16715.1"/>
    </source>
</evidence>
<dbReference type="InterPro" id="IPR039447">
    <property type="entry name" value="UreH-like_TM_dom"/>
</dbReference>